<dbReference type="GeneID" id="78527142"/>
<proteinExistence type="predicted"/>
<dbReference type="Proteomes" id="UP000032025">
    <property type="component" value="Unassembled WGS sequence"/>
</dbReference>
<dbReference type="EMBL" id="BBJS01000018">
    <property type="protein sequence ID" value="GAN13482.1"/>
    <property type="molecule type" value="Genomic_DNA"/>
</dbReference>
<evidence type="ECO:0000313" key="1">
    <source>
        <dbReference type="EMBL" id="GAN13482.1"/>
    </source>
</evidence>
<reference evidence="1 2" key="1">
    <citation type="submission" date="2014-08" db="EMBL/GenBank/DDBJ databases">
        <title>Whole genome shotgun sequence of Sphingomonas paucimobilis NBRC 13935.</title>
        <authorList>
            <person name="Hosoyama A."/>
            <person name="Hashimoto M."/>
            <person name="Hosoyama Y."/>
            <person name="Noguchi M."/>
            <person name="Uohara A."/>
            <person name="Ohji S."/>
            <person name="Katano-Makiyama Y."/>
            <person name="Ichikawa N."/>
            <person name="Kimura A."/>
            <person name="Yamazoe A."/>
            <person name="Fujita N."/>
        </authorList>
    </citation>
    <scope>NUCLEOTIDE SEQUENCE [LARGE SCALE GENOMIC DNA]</scope>
    <source>
        <strain evidence="1 2">NBRC 13935</strain>
    </source>
</reference>
<dbReference type="RefSeq" id="WP_037567794.1">
    <property type="nucleotide sequence ID" value="NZ_BBJS01000018.1"/>
</dbReference>
<organism evidence="1 2">
    <name type="scientific">Sphingomonas paucimobilis NBRC 13935</name>
    <dbReference type="NCBI Taxonomy" id="1219050"/>
    <lineage>
        <taxon>Bacteria</taxon>
        <taxon>Pseudomonadati</taxon>
        <taxon>Pseudomonadota</taxon>
        <taxon>Alphaproteobacteria</taxon>
        <taxon>Sphingomonadales</taxon>
        <taxon>Sphingomonadaceae</taxon>
        <taxon>Sphingomonas</taxon>
    </lineage>
</organism>
<sequence length="79" mass="8320">MLLLLVALQISSVPAETAPKEKVICKTIHETGSFLKSRKTCLTAAQWRRTAEVNQGAARSVVAANTGVPQGNAVSLTGE</sequence>
<protein>
    <submittedName>
        <fullName evidence="1">DNA, contig: SP618</fullName>
    </submittedName>
</protein>
<evidence type="ECO:0000313" key="2">
    <source>
        <dbReference type="Proteomes" id="UP000032025"/>
    </source>
</evidence>
<dbReference type="AlphaFoldDB" id="A0A0C9NB34"/>
<gene>
    <name evidence="1" type="ORF">SP6_18_00470</name>
</gene>
<accession>A0A0C9NB34</accession>
<comment type="caution">
    <text evidence="1">The sequence shown here is derived from an EMBL/GenBank/DDBJ whole genome shotgun (WGS) entry which is preliminary data.</text>
</comment>
<name>A0A0C9NB34_SPHPI</name>
<keyword evidence="2" id="KW-1185">Reference proteome</keyword>